<name>A0ABP4ZQS1_9MICO</name>
<gene>
    <name evidence="6" type="ORF">GCM10009751_25090</name>
</gene>
<proteinExistence type="predicted"/>
<dbReference type="Gene3D" id="1.10.357.10">
    <property type="entry name" value="Tetracycline Repressor, domain 2"/>
    <property type="match status" value="1"/>
</dbReference>
<sequence>MAIEERRERERAQRHRLIVRTARDIAESEGWDAVTVRRLAREIEYSQPVLYGHFPGKEAIVRAVAIEAFDELGELTRAARAGAADPRAALRALAEAYLAFAAAHPALYEAMFVRPLGIPFGTAETPAPLRSAFAEIVEVVTPFAGGTDTETATEVLWSGLHGLATLGTARRLRPDQAADRLDRFLTGFTGPPTGSPAGPPA</sequence>
<evidence type="ECO:0000313" key="6">
    <source>
        <dbReference type="EMBL" id="GAA1865954.1"/>
    </source>
</evidence>
<feature type="domain" description="HTH tetR-type" evidence="5">
    <location>
        <begin position="12"/>
        <end position="72"/>
    </location>
</feature>
<evidence type="ECO:0000313" key="7">
    <source>
        <dbReference type="Proteomes" id="UP001501094"/>
    </source>
</evidence>
<dbReference type="Pfam" id="PF13305">
    <property type="entry name" value="TetR_C_33"/>
    <property type="match status" value="1"/>
</dbReference>
<dbReference type="Pfam" id="PF00440">
    <property type="entry name" value="TetR_N"/>
    <property type="match status" value="1"/>
</dbReference>
<dbReference type="InterPro" id="IPR025996">
    <property type="entry name" value="MT1864/Rv1816-like_C"/>
</dbReference>
<evidence type="ECO:0000256" key="1">
    <source>
        <dbReference type="ARBA" id="ARBA00023015"/>
    </source>
</evidence>
<comment type="caution">
    <text evidence="6">The sequence shown here is derived from an EMBL/GenBank/DDBJ whole genome shotgun (WGS) entry which is preliminary data.</text>
</comment>
<dbReference type="InterPro" id="IPR036271">
    <property type="entry name" value="Tet_transcr_reg_TetR-rel_C_sf"/>
</dbReference>
<keyword evidence="2 4" id="KW-0238">DNA-binding</keyword>
<feature type="DNA-binding region" description="H-T-H motif" evidence="4">
    <location>
        <begin position="35"/>
        <end position="54"/>
    </location>
</feature>
<keyword evidence="7" id="KW-1185">Reference proteome</keyword>
<protein>
    <submittedName>
        <fullName evidence="6">TetR/AcrR family transcriptional regulator</fullName>
    </submittedName>
</protein>
<dbReference type="EMBL" id="BAAANL010000005">
    <property type="protein sequence ID" value="GAA1865954.1"/>
    <property type="molecule type" value="Genomic_DNA"/>
</dbReference>
<keyword evidence="3" id="KW-0804">Transcription</keyword>
<dbReference type="RefSeq" id="WP_344103317.1">
    <property type="nucleotide sequence ID" value="NZ_BAAANL010000005.1"/>
</dbReference>
<dbReference type="Proteomes" id="UP001501094">
    <property type="component" value="Unassembled WGS sequence"/>
</dbReference>
<dbReference type="InterPro" id="IPR050109">
    <property type="entry name" value="HTH-type_TetR-like_transc_reg"/>
</dbReference>
<accession>A0ABP4ZQS1</accession>
<dbReference type="InterPro" id="IPR001647">
    <property type="entry name" value="HTH_TetR"/>
</dbReference>
<evidence type="ECO:0000256" key="4">
    <source>
        <dbReference type="PROSITE-ProRule" id="PRU00335"/>
    </source>
</evidence>
<evidence type="ECO:0000259" key="5">
    <source>
        <dbReference type="PROSITE" id="PS50977"/>
    </source>
</evidence>
<dbReference type="PANTHER" id="PTHR30055">
    <property type="entry name" value="HTH-TYPE TRANSCRIPTIONAL REGULATOR RUTR"/>
    <property type="match status" value="1"/>
</dbReference>
<dbReference type="PANTHER" id="PTHR30055:SF234">
    <property type="entry name" value="HTH-TYPE TRANSCRIPTIONAL REGULATOR BETI"/>
    <property type="match status" value="1"/>
</dbReference>
<dbReference type="SUPFAM" id="SSF46689">
    <property type="entry name" value="Homeodomain-like"/>
    <property type="match status" value="1"/>
</dbReference>
<dbReference type="InterPro" id="IPR009057">
    <property type="entry name" value="Homeodomain-like_sf"/>
</dbReference>
<evidence type="ECO:0000256" key="3">
    <source>
        <dbReference type="ARBA" id="ARBA00023163"/>
    </source>
</evidence>
<organism evidence="6 7">
    <name type="scientific">Myceligenerans crystallogenes</name>
    <dbReference type="NCBI Taxonomy" id="316335"/>
    <lineage>
        <taxon>Bacteria</taxon>
        <taxon>Bacillati</taxon>
        <taxon>Actinomycetota</taxon>
        <taxon>Actinomycetes</taxon>
        <taxon>Micrococcales</taxon>
        <taxon>Promicromonosporaceae</taxon>
        <taxon>Myceligenerans</taxon>
    </lineage>
</organism>
<reference evidence="7" key="1">
    <citation type="journal article" date="2019" name="Int. J. Syst. Evol. Microbiol.">
        <title>The Global Catalogue of Microorganisms (GCM) 10K type strain sequencing project: providing services to taxonomists for standard genome sequencing and annotation.</title>
        <authorList>
            <consortium name="The Broad Institute Genomics Platform"/>
            <consortium name="The Broad Institute Genome Sequencing Center for Infectious Disease"/>
            <person name="Wu L."/>
            <person name="Ma J."/>
        </authorList>
    </citation>
    <scope>NUCLEOTIDE SEQUENCE [LARGE SCALE GENOMIC DNA]</scope>
    <source>
        <strain evidence="7">JCM 14326</strain>
    </source>
</reference>
<dbReference type="SUPFAM" id="SSF48498">
    <property type="entry name" value="Tetracyclin repressor-like, C-terminal domain"/>
    <property type="match status" value="1"/>
</dbReference>
<evidence type="ECO:0000256" key="2">
    <source>
        <dbReference type="ARBA" id="ARBA00023125"/>
    </source>
</evidence>
<dbReference type="PROSITE" id="PS50977">
    <property type="entry name" value="HTH_TETR_2"/>
    <property type="match status" value="1"/>
</dbReference>
<keyword evidence="1" id="KW-0805">Transcription regulation</keyword>